<dbReference type="PANTHER" id="PTHR15010">
    <property type="entry name" value="ACYLOXYACYL HYDROLASE"/>
    <property type="match status" value="1"/>
</dbReference>
<feature type="non-terminal residue" evidence="1">
    <location>
        <position position="173"/>
    </location>
</feature>
<evidence type="ECO:0000313" key="1">
    <source>
        <dbReference type="EMBL" id="KAJ8935055.1"/>
    </source>
</evidence>
<comment type="caution">
    <text evidence="1">The sequence shown here is derived from an EMBL/GenBank/DDBJ whole genome shotgun (WGS) entry which is preliminary data.</text>
</comment>
<dbReference type="GO" id="GO:0050528">
    <property type="term" value="F:acyloxyacyl hydrolase activity"/>
    <property type="evidence" value="ECO:0007669"/>
    <property type="project" value="InterPro"/>
</dbReference>
<dbReference type="GO" id="GO:0005509">
    <property type="term" value="F:calcium ion binding"/>
    <property type="evidence" value="ECO:0007669"/>
    <property type="project" value="TreeGrafter"/>
</dbReference>
<sequence>MQGNDVCNIFKETVGNMTKPEVFRKNVLETLNILNSKLPKNSNVILMGLVNADFIYDAMADRLHPIGTLHGNVRYKDLYNWFNCMQIGPCTGWLNSDRLLRETTTQRNINVPDLLEAVDSLHPNQRAQPMLTNVVWTSLLNLPENVLGPINKYNKINKIALWKSRRTLVYLHL</sequence>
<dbReference type="EMBL" id="JAPWTK010000942">
    <property type="protein sequence ID" value="KAJ8935055.1"/>
    <property type="molecule type" value="Genomic_DNA"/>
</dbReference>
<dbReference type="InterPro" id="IPR039676">
    <property type="entry name" value="AOAH"/>
</dbReference>
<accession>A0AAV8XAM9</accession>
<protein>
    <submittedName>
        <fullName evidence="1">Uncharacterized protein</fullName>
    </submittedName>
</protein>
<dbReference type="PANTHER" id="PTHR15010:SF0">
    <property type="entry name" value="ACYLOXYACYL HYDROLASE"/>
    <property type="match status" value="1"/>
</dbReference>
<reference evidence="1" key="1">
    <citation type="journal article" date="2023" name="Insect Mol. Biol.">
        <title>Genome sequencing provides insights into the evolution of gene families encoding plant cell wall-degrading enzymes in longhorned beetles.</title>
        <authorList>
            <person name="Shin N.R."/>
            <person name="Okamura Y."/>
            <person name="Kirsch R."/>
            <person name="Pauchet Y."/>
        </authorList>
    </citation>
    <scope>NUCLEOTIDE SEQUENCE</scope>
    <source>
        <strain evidence="1">AMC_N1</strain>
    </source>
</reference>
<dbReference type="Proteomes" id="UP001162162">
    <property type="component" value="Unassembled WGS sequence"/>
</dbReference>
<gene>
    <name evidence="1" type="ORF">NQ318_002684</name>
</gene>
<proteinExistence type="predicted"/>
<keyword evidence="2" id="KW-1185">Reference proteome</keyword>
<dbReference type="GO" id="GO:0009104">
    <property type="term" value="P:lipopolysaccharide catabolic process"/>
    <property type="evidence" value="ECO:0007669"/>
    <property type="project" value="TreeGrafter"/>
</dbReference>
<name>A0AAV8XAM9_9CUCU</name>
<evidence type="ECO:0000313" key="2">
    <source>
        <dbReference type="Proteomes" id="UP001162162"/>
    </source>
</evidence>
<organism evidence="1 2">
    <name type="scientific">Aromia moschata</name>
    <dbReference type="NCBI Taxonomy" id="1265417"/>
    <lineage>
        <taxon>Eukaryota</taxon>
        <taxon>Metazoa</taxon>
        <taxon>Ecdysozoa</taxon>
        <taxon>Arthropoda</taxon>
        <taxon>Hexapoda</taxon>
        <taxon>Insecta</taxon>
        <taxon>Pterygota</taxon>
        <taxon>Neoptera</taxon>
        <taxon>Endopterygota</taxon>
        <taxon>Coleoptera</taxon>
        <taxon>Polyphaga</taxon>
        <taxon>Cucujiformia</taxon>
        <taxon>Chrysomeloidea</taxon>
        <taxon>Cerambycidae</taxon>
        <taxon>Cerambycinae</taxon>
        <taxon>Callichromatini</taxon>
        <taxon>Aromia</taxon>
    </lineage>
</organism>
<dbReference type="AlphaFoldDB" id="A0AAV8XAM9"/>
<dbReference type="SUPFAM" id="SSF52266">
    <property type="entry name" value="SGNH hydrolase"/>
    <property type="match status" value="1"/>
</dbReference>